<gene>
    <name evidence="2" type="ORF">CCAP1982_LOCUS12497</name>
</gene>
<proteinExistence type="predicted"/>
<sequence length="117" mass="12578">MQKHNQHRTTEQNRGERSVAQRSMTGRSLPSTSLVELAMCGAKLLGRAARFRAVNGQRWFGSSKKKGSLAAVSLNNWASVTTPPPSPPLLSPATAPEVVARQYCSVAATVTQCLPEC</sequence>
<reference evidence="2" key="1">
    <citation type="submission" date="2020-11" db="EMBL/GenBank/DDBJ databases">
        <authorList>
            <person name="Whitehead M."/>
        </authorList>
    </citation>
    <scope>NUCLEOTIDE SEQUENCE</scope>
    <source>
        <strain evidence="2">EGII</strain>
    </source>
</reference>
<name>A0A811UXT8_CERCA</name>
<comment type="caution">
    <text evidence="2">The sequence shown here is derived from an EMBL/GenBank/DDBJ whole genome shotgun (WGS) entry which is preliminary data.</text>
</comment>
<evidence type="ECO:0000313" key="2">
    <source>
        <dbReference type="EMBL" id="CAD7004072.1"/>
    </source>
</evidence>
<protein>
    <submittedName>
        <fullName evidence="2">(Mediterranean fruit fly) hypothetical protein</fullName>
    </submittedName>
</protein>
<feature type="compositionally biased region" description="Basic and acidic residues" evidence="1">
    <location>
        <begin position="8"/>
        <end position="19"/>
    </location>
</feature>
<accession>A0A811UXT8</accession>
<feature type="region of interest" description="Disordered" evidence="1">
    <location>
        <begin position="1"/>
        <end position="28"/>
    </location>
</feature>
<evidence type="ECO:0000313" key="3">
    <source>
        <dbReference type="Proteomes" id="UP000606786"/>
    </source>
</evidence>
<dbReference type="Proteomes" id="UP000606786">
    <property type="component" value="Unassembled WGS sequence"/>
</dbReference>
<keyword evidence="3" id="KW-1185">Reference proteome</keyword>
<evidence type="ECO:0000256" key="1">
    <source>
        <dbReference type="SAM" id="MobiDB-lite"/>
    </source>
</evidence>
<organism evidence="2 3">
    <name type="scientific">Ceratitis capitata</name>
    <name type="common">Mediterranean fruit fly</name>
    <name type="synonym">Tephritis capitata</name>
    <dbReference type="NCBI Taxonomy" id="7213"/>
    <lineage>
        <taxon>Eukaryota</taxon>
        <taxon>Metazoa</taxon>
        <taxon>Ecdysozoa</taxon>
        <taxon>Arthropoda</taxon>
        <taxon>Hexapoda</taxon>
        <taxon>Insecta</taxon>
        <taxon>Pterygota</taxon>
        <taxon>Neoptera</taxon>
        <taxon>Endopterygota</taxon>
        <taxon>Diptera</taxon>
        <taxon>Brachycera</taxon>
        <taxon>Muscomorpha</taxon>
        <taxon>Tephritoidea</taxon>
        <taxon>Tephritidae</taxon>
        <taxon>Ceratitis</taxon>
        <taxon>Ceratitis</taxon>
    </lineage>
</organism>
<dbReference type="AlphaFoldDB" id="A0A811UXT8"/>
<dbReference type="EMBL" id="CAJHJT010000034">
    <property type="protein sequence ID" value="CAD7004072.1"/>
    <property type="molecule type" value="Genomic_DNA"/>
</dbReference>